<accession>A0A6D2HDZ3</accession>
<dbReference type="AlphaFoldDB" id="A0A6D2HDZ3"/>
<evidence type="ECO:0000313" key="3">
    <source>
        <dbReference type="Proteomes" id="UP000467841"/>
    </source>
</evidence>
<dbReference type="PANTHER" id="PTHR31125:SF13">
    <property type="entry name" value="PROTEIN, PUTATIVE (DUF1163)-RELATED"/>
    <property type="match status" value="1"/>
</dbReference>
<comment type="caution">
    <text evidence="2">The sequence shown here is derived from an EMBL/GenBank/DDBJ whole genome shotgun (WGS) entry which is preliminary data.</text>
</comment>
<feature type="transmembrane region" description="Helical" evidence="1">
    <location>
        <begin position="16"/>
        <end position="34"/>
    </location>
</feature>
<gene>
    <name evidence="2" type="ORF">MERR_LOCUS1617</name>
</gene>
<reference evidence="2" key="1">
    <citation type="submission" date="2020-01" db="EMBL/GenBank/DDBJ databases">
        <authorList>
            <person name="Mishra B."/>
        </authorList>
    </citation>
    <scope>NUCLEOTIDE SEQUENCE [LARGE SCALE GENOMIC DNA]</scope>
</reference>
<keyword evidence="1" id="KW-1133">Transmembrane helix</keyword>
<dbReference type="OrthoDB" id="1055837at2759"/>
<protein>
    <recommendedName>
        <fullName evidence="4">Late embryogenesis abundant protein LEA-2 subgroup domain-containing protein</fullName>
    </recommendedName>
</protein>
<sequence>MAPQRNTGREEEQGLFRFRFAVVLLWACYSIVLYRIPFQKAQEAVVPDIKVASMDFTVNWNFSIKIPEDIPQCLQGDIQASLLYKNVTLATSSKQSYNNLELNSPQQVRVSTSISEEDIGGVIGNNIFKDIHENREVKFGSQLFLTDCRENSTGVLSYVCDETTLRFEQASDMKVTAFRNNPTCVVE</sequence>
<dbReference type="PANTHER" id="PTHR31125">
    <property type="entry name" value="F20P5.22 PROTEIN-RELATED"/>
    <property type="match status" value="1"/>
</dbReference>
<name>A0A6D2HDZ3_9BRAS</name>
<dbReference type="EMBL" id="CACVBM020000110">
    <property type="protein sequence ID" value="CAA7014383.1"/>
    <property type="molecule type" value="Genomic_DNA"/>
</dbReference>
<evidence type="ECO:0000256" key="1">
    <source>
        <dbReference type="SAM" id="Phobius"/>
    </source>
</evidence>
<dbReference type="InterPro" id="IPR009544">
    <property type="entry name" value="DUF1163"/>
</dbReference>
<keyword evidence="1" id="KW-0472">Membrane</keyword>
<proteinExistence type="predicted"/>
<evidence type="ECO:0000313" key="2">
    <source>
        <dbReference type="EMBL" id="CAA7014383.1"/>
    </source>
</evidence>
<keyword evidence="3" id="KW-1185">Reference proteome</keyword>
<dbReference type="Pfam" id="PF06651">
    <property type="entry name" value="DUF1163"/>
    <property type="match status" value="1"/>
</dbReference>
<keyword evidence="1" id="KW-0812">Transmembrane</keyword>
<evidence type="ECO:0008006" key="4">
    <source>
        <dbReference type="Google" id="ProtNLM"/>
    </source>
</evidence>
<organism evidence="2 3">
    <name type="scientific">Microthlaspi erraticum</name>
    <dbReference type="NCBI Taxonomy" id="1685480"/>
    <lineage>
        <taxon>Eukaryota</taxon>
        <taxon>Viridiplantae</taxon>
        <taxon>Streptophyta</taxon>
        <taxon>Embryophyta</taxon>
        <taxon>Tracheophyta</taxon>
        <taxon>Spermatophyta</taxon>
        <taxon>Magnoliopsida</taxon>
        <taxon>eudicotyledons</taxon>
        <taxon>Gunneridae</taxon>
        <taxon>Pentapetalae</taxon>
        <taxon>rosids</taxon>
        <taxon>malvids</taxon>
        <taxon>Brassicales</taxon>
        <taxon>Brassicaceae</taxon>
        <taxon>Coluteocarpeae</taxon>
        <taxon>Microthlaspi</taxon>
    </lineage>
</organism>
<dbReference type="Proteomes" id="UP000467841">
    <property type="component" value="Unassembled WGS sequence"/>
</dbReference>